<name>Q31A42_PROM9</name>
<dbReference type="InterPro" id="IPR001775">
    <property type="entry name" value="GspD/PilQ"/>
</dbReference>
<dbReference type="eggNOG" id="COG1450">
    <property type="taxonomic scope" value="Bacteria"/>
</dbReference>
<feature type="chain" id="PRO_5004219887" evidence="2">
    <location>
        <begin position="25"/>
        <end position="556"/>
    </location>
</feature>
<dbReference type="RefSeq" id="WP_011376743.1">
    <property type="nucleotide sequence ID" value="NC_007577.1"/>
</dbReference>
<dbReference type="Pfam" id="PF00263">
    <property type="entry name" value="Secretin"/>
    <property type="match status" value="1"/>
</dbReference>
<dbReference type="KEGG" id="pmi:PMT9312_1194"/>
<accession>Q31A42</accession>
<evidence type="ECO:0000256" key="1">
    <source>
        <dbReference type="RuleBase" id="RU004003"/>
    </source>
</evidence>
<dbReference type="Proteomes" id="UP000002715">
    <property type="component" value="Chromosome"/>
</dbReference>
<dbReference type="InterPro" id="IPR050810">
    <property type="entry name" value="Bact_Secretion_Sys_Channel"/>
</dbReference>
<evidence type="ECO:0000259" key="3">
    <source>
        <dbReference type="Pfam" id="PF00263"/>
    </source>
</evidence>
<sequence>MVIRKLAIYSFAGIILSLNLAINANTSNKNFSVNRNVLTKNKNLNEKKIKPQVIFLAENQYQSNKIDIDDSKPIANPNLINIKGPKISIILNKTPAKKAFEYLAKLGNYGFVWIKNDPTNKDEKGSGKADDQRLITLNMKNVNFRRAFNAIIIASGLQAKIYNNVIYVGPNVRNTVFTYRETAIIQLNQITASSAADYLANLGARVTKTFTVSTSVTEGASQSQSIQGGASSSTTTSQSDTKVKTYGADIGPLVGLIATTDERLQTITLVGEKNILRLAKSYLKNLDKRQKQVALNVKVLDVNLSDKDSFSQSWFLPFGSGSPYIITQSPNLKAGIGPDRLGKFVSSELTASIQKGTTKVLASPTLILNESGGSAGDGSSIGRRLANEGFVEVGDQVPVNATFVEGSGCNFTYDLVGIKLGAKVLGIDRNRFVTFAMTPIVTGISGTQTITNCGEVNLLNTRRLDTGAVRIKNGETLVLTGVIQDSDIETLVKFPILGDLPIMGPLFRSTSKEVGKRELIVLVTPRIIDDKGDNLKNYDFKLNNKESIDLINSLKD</sequence>
<protein>
    <submittedName>
        <fullName evidence="4">Type II secretory pathway component PulD-like protein</fullName>
    </submittedName>
</protein>
<dbReference type="GO" id="GO:0015627">
    <property type="term" value="C:type II protein secretion system complex"/>
    <property type="evidence" value="ECO:0007669"/>
    <property type="project" value="TreeGrafter"/>
</dbReference>
<comment type="similarity">
    <text evidence="1">Belongs to the bacterial secretin family.</text>
</comment>
<proteinExistence type="inferred from homology"/>
<keyword evidence="2" id="KW-0732">Signal</keyword>
<evidence type="ECO:0000313" key="4">
    <source>
        <dbReference type="EMBL" id="ABB50253.1"/>
    </source>
</evidence>
<dbReference type="InterPro" id="IPR004846">
    <property type="entry name" value="T2SS/T3SS_dom"/>
</dbReference>
<dbReference type="PRINTS" id="PR01032">
    <property type="entry name" value="PHAGEIV"/>
</dbReference>
<evidence type="ECO:0000256" key="2">
    <source>
        <dbReference type="SAM" id="SignalP"/>
    </source>
</evidence>
<feature type="domain" description="Type II/III secretion system secretin-like" evidence="3">
    <location>
        <begin position="353"/>
        <end position="529"/>
    </location>
</feature>
<dbReference type="PANTHER" id="PTHR30332">
    <property type="entry name" value="PROBABLE GENERAL SECRETION PATHWAY PROTEIN D"/>
    <property type="match status" value="1"/>
</dbReference>
<organism evidence="4 5">
    <name type="scientific">Prochlorococcus marinus (strain MIT 9312)</name>
    <dbReference type="NCBI Taxonomy" id="74546"/>
    <lineage>
        <taxon>Bacteria</taxon>
        <taxon>Bacillati</taxon>
        <taxon>Cyanobacteriota</taxon>
        <taxon>Cyanophyceae</taxon>
        <taxon>Synechococcales</taxon>
        <taxon>Prochlorococcaceae</taxon>
        <taxon>Prochlorococcus</taxon>
    </lineage>
</organism>
<dbReference type="AlphaFoldDB" id="Q31A42"/>
<dbReference type="OrthoDB" id="9779724at2"/>
<gene>
    <name evidence="4" type="ordered locus">PMT9312_1194</name>
</gene>
<evidence type="ECO:0000313" key="5">
    <source>
        <dbReference type="Proteomes" id="UP000002715"/>
    </source>
</evidence>
<dbReference type="GO" id="GO:0009306">
    <property type="term" value="P:protein secretion"/>
    <property type="evidence" value="ECO:0007669"/>
    <property type="project" value="InterPro"/>
</dbReference>
<dbReference type="PANTHER" id="PTHR30332:SF17">
    <property type="entry name" value="TYPE IV PILIATION SYSTEM PROTEIN DR_0774-RELATED"/>
    <property type="match status" value="1"/>
</dbReference>
<dbReference type="EMBL" id="CP000111">
    <property type="protein sequence ID" value="ABB50253.1"/>
    <property type="molecule type" value="Genomic_DNA"/>
</dbReference>
<reference evidence="5" key="1">
    <citation type="submission" date="2005-07" db="EMBL/GenBank/DDBJ databases">
        <title>Complete sequence of Prochlorococcus marinus str. MIT 9312.</title>
        <authorList>
            <consortium name="US DOE Joint Genome Institute"/>
            <person name="Copeland A."/>
            <person name="Lucas S."/>
            <person name="Lapidus A."/>
            <person name="Barry K."/>
            <person name="Detter J.C."/>
            <person name="Glavina T."/>
            <person name="Hammon N."/>
            <person name="Israni S."/>
            <person name="Pitluck S."/>
            <person name="Thiel J."/>
            <person name="Schmutz J."/>
            <person name="Larimer F."/>
            <person name="Land M."/>
            <person name="Kyrpides N."/>
            <person name="Lykidis A."/>
            <person name="Richardson P."/>
        </authorList>
    </citation>
    <scope>NUCLEOTIDE SEQUENCE [LARGE SCALE GENOMIC DNA]</scope>
    <source>
        <strain evidence="5">MIT 9312</strain>
    </source>
</reference>
<dbReference type="STRING" id="74546.PMT9312_1194"/>
<dbReference type="PRINTS" id="PR00811">
    <property type="entry name" value="BCTERIALGSPD"/>
</dbReference>
<feature type="signal peptide" evidence="2">
    <location>
        <begin position="1"/>
        <end position="24"/>
    </location>
</feature>
<dbReference type="HOGENOM" id="CLU_015106_0_0_3"/>